<dbReference type="GO" id="GO:0005634">
    <property type="term" value="C:nucleus"/>
    <property type="evidence" value="ECO:0000318"/>
    <property type="project" value="GO_Central"/>
</dbReference>
<proteinExistence type="evidence at transcript level"/>
<dbReference type="SMART" id="SM00774">
    <property type="entry name" value="WRKY"/>
    <property type="match status" value="1"/>
</dbReference>
<dbReference type="AlphaFoldDB" id="A0A140H8T7"/>
<keyword evidence="2" id="KW-0805">Transcription regulation</keyword>
<name>A0A140H8T7_MANES</name>
<dbReference type="GO" id="GO:0009862">
    <property type="term" value="P:systemic acquired resistance, salicylic acid mediated signaling pathway"/>
    <property type="evidence" value="ECO:0000318"/>
    <property type="project" value="GO_Central"/>
</dbReference>
<dbReference type="InterPro" id="IPR036576">
    <property type="entry name" value="WRKY_dom_sf"/>
</dbReference>
<evidence type="ECO:0000313" key="7">
    <source>
        <dbReference type="EMBL" id="AMO00451.1"/>
    </source>
</evidence>
<dbReference type="PROSITE" id="PS50811">
    <property type="entry name" value="WRKY"/>
    <property type="match status" value="1"/>
</dbReference>
<dbReference type="InterPro" id="IPR003657">
    <property type="entry name" value="WRKY_dom"/>
</dbReference>
<dbReference type="GO" id="GO:0000976">
    <property type="term" value="F:transcription cis-regulatory region binding"/>
    <property type="evidence" value="ECO:0000318"/>
    <property type="project" value="GO_Central"/>
</dbReference>
<dbReference type="Gramene" id="Manes.07G142400.1.v8.1">
    <property type="protein sequence ID" value="Manes.07G142400.1.v8.1.CDS"/>
    <property type="gene ID" value="Manes.07G142400.v8.1"/>
</dbReference>
<protein>
    <submittedName>
        <fullName evidence="7">WRKY transcription factor 83</fullName>
    </submittedName>
</protein>
<sequence length="315" mass="36132">MAASCTGKLSSNRERAARELVQGQEFATHLQFLLKKHYPDDGLLSADELVVKIMRSFTEALSLVTCYDFVENFQNQTTSQVDSVCCDDRKSEDSGESKKRATAKERRGCYKRKKISLSWTTVSATTEDGYAWRKYGQKQILNTKYPRSYFRCTHKYDQGCKATKQVQIMEEDPQMYGTTYIGHHTCRDILKVPQIITPPDSSPGHESYMLTYSNSNNTPTQLDHQHHPFTWCPSTMIKQEYKEETPSDLTDELSSLDSMWKDLEAFEQADHYRAVASTECTETASQSLDMDFAVSSVEFNGDFHFDESEFNYLSK</sequence>
<dbReference type="GO" id="GO:1900457">
    <property type="term" value="P:regulation of brassinosteroid mediated signaling pathway"/>
    <property type="evidence" value="ECO:0000318"/>
    <property type="project" value="GO_Central"/>
</dbReference>
<dbReference type="InterPro" id="IPR044810">
    <property type="entry name" value="WRKY_plant"/>
</dbReference>
<evidence type="ECO:0000313" key="8">
    <source>
        <dbReference type="EMBL" id="OAY46419.1"/>
    </source>
</evidence>
<dbReference type="Proteomes" id="UP000091857">
    <property type="component" value="Chromosome 7"/>
</dbReference>
<dbReference type="GO" id="GO:0006355">
    <property type="term" value="P:regulation of DNA-templated transcription"/>
    <property type="evidence" value="ECO:0000318"/>
    <property type="project" value="GO_Central"/>
</dbReference>
<evidence type="ECO:0000256" key="2">
    <source>
        <dbReference type="ARBA" id="ARBA00023015"/>
    </source>
</evidence>
<dbReference type="GO" id="GO:0042742">
    <property type="term" value="P:defense response to bacterium"/>
    <property type="evidence" value="ECO:0000318"/>
    <property type="project" value="GO_Central"/>
</dbReference>
<dbReference type="OMA" id="FATHLQF"/>
<keyword evidence="5" id="KW-0539">Nucleus</keyword>
<evidence type="ECO:0000256" key="5">
    <source>
        <dbReference type="ARBA" id="ARBA00023242"/>
    </source>
</evidence>
<reference evidence="7" key="1">
    <citation type="journal article" date="2016" name="Front. Plant Sci.">
        <title>Genome-Wide Identification and Expression Analysis of the WRKY Gene Family in Cassava.</title>
        <authorList>
            <person name="Wei Y."/>
            <person name="Shi H."/>
            <person name="Xia Z."/>
            <person name="Tie W."/>
            <person name="Ding Z."/>
            <person name="Yan Y."/>
            <person name="Wang W."/>
            <person name="Hu W."/>
            <person name="Li K."/>
        </authorList>
    </citation>
    <scope>NUCLEOTIDE SEQUENCE</scope>
</reference>
<evidence type="ECO:0000256" key="1">
    <source>
        <dbReference type="ARBA" id="ARBA00004123"/>
    </source>
</evidence>
<dbReference type="OrthoDB" id="2021064at2759"/>
<evidence type="ECO:0000256" key="4">
    <source>
        <dbReference type="ARBA" id="ARBA00023163"/>
    </source>
</evidence>
<comment type="subcellular location">
    <subcellularLocation>
        <location evidence="1">Nucleus</location>
    </subcellularLocation>
</comment>
<keyword evidence="3" id="KW-0238">DNA-binding</keyword>
<evidence type="ECO:0000313" key="9">
    <source>
        <dbReference type="Proteomes" id="UP000091857"/>
    </source>
</evidence>
<dbReference type="SMR" id="A0A140H8T7"/>
<dbReference type="PANTHER" id="PTHR31282">
    <property type="entry name" value="WRKY TRANSCRIPTION FACTOR 21-RELATED"/>
    <property type="match status" value="1"/>
</dbReference>
<accession>A0A140H8T7</accession>
<dbReference type="EMBL" id="KT827658">
    <property type="protein sequence ID" value="AMO00451.1"/>
    <property type="molecule type" value="mRNA"/>
</dbReference>
<keyword evidence="4" id="KW-0804">Transcription</keyword>
<organism evidence="7">
    <name type="scientific">Manihot esculenta</name>
    <name type="common">Cassava</name>
    <name type="synonym">Jatropha manihot</name>
    <dbReference type="NCBI Taxonomy" id="3983"/>
    <lineage>
        <taxon>Eukaryota</taxon>
        <taxon>Viridiplantae</taxon>
        <taxon>Streptophyta</taxon>
        <taxon>Embryophyta</taxon>
        <taxon>Tracheophyta</taxon>
        <taxon>Spermatophyta</taxon>
        <taxon>Magnoliopsida</taxon>
        <taxon>eudicotyledons</taxon>
        <taxon>Gunneridae</taxon>
        <taxon>Pentapetalae</taxon>
        <taxon>rosids</taxon>
        <taxon>fabids</taxon>
        <taxon>Malpighiales</taxon>
        <taxon>Euphorbiaceae</taxon>
        <taxon>Crotonoideae</taxon>
        <taxon>Manihoteae</taxon>
        <taxon>Manihot</taxon>
    </lineage>
</organism>
<dbReference type="Pfam" id="PF03106">
    <property type="entry name" value="WRKY"/>
    <property type="match status" value="1"/>
</dbReference>
<gene>
    <name evidence="8" type="ORF">MANES_07G142400</name>
</gene>
<dbReference type="SUPFAM" id="SSF118290">
    <property type="entry name" value="WRKY DNA-binding domain"/>
    <property type="match status" value="1"/>
</dbReference>
<feature type="domain" description="WRKY" evidence="6">
    <location>
        <begin position="121"/>
        <end position="184"/>
    </location>
</feature>
<dbReference type="Gene3D" id="2.20.25.80">
    <property type="entry name" value="WRKY domain"/>
    <property type="match status" value="1"/>
</dbReference>
<reference evidence="8 9" key="2">
    <citation type="submission" date="2016-02" db="EMBL/GenBank/DDBJ databases">
        <title>WGS assembly of Manihot esculenta.</title>
        <authorList>
            <person name="Bredeson J.V."/>
            <person name="Prochnik S.E."/>
            <person name="Lyons J.B."/>
            <person name="Schmutz J."/>
            <person name="Grimwood J."/>
            <person name="Vrebalov J."/>
            <person name="Bart R.S."/>
            <person name="Amuge T."/>
            <person name="Ferguson M.E."/>
            <person name="Green R."/>
            <person name="Putnam N."/>
            <person name="Stites J."/>
            <person name="Rounsley S."/>
            <person name="Rokhsar D.S."/>
        </authorList>
    </citation>
    <scope>NUCLEOTIDE SEQUENCE [LARGE SCALE GENOMIC DNA]</scope>
    <source>
        <strain evidence="9">cv. AM560-2</strain>
        <tissue evidence="8">Leaf</tissue>
    </source>
</reference>
<keyword evidence="9" id="KW-1185">Reference proteome</keyword>
<evidence type="ECO:0000256" key="3">
    <source>
        <dbReference type="ARBA" id="ARBA00023125"/>
    </source>
</evidence>
<dbReference type="GO" id="GO:0003700">
    <property type="term" value="F:DNA-binding transcription factor activity"/>
    <property type="evidence" value="ECO:0000318"/>
    <property type="project" value="GO_Central"/>
</dbReference>
<evidence type="ECO:0000259" key="6">
    <source>
        <dbReference type="PROSITE" id="PS50811"/>
    </source>
</evidence>
<dbReference type="EMBL" id="CM004393">
    <property type="protein sequence ID" value="OAY46419.1"/>
    <property type="molecule type" value="Genomic_DNA"/>
</dbReference>